<keyword evidence="5 7" id="KW-1133">Transmembrane helix</keyword>
<keyword evidence="6 7" id="KW-0472">Membrane</keyword>
<keyword evidence="3" id="KW-1003">Cell membrane</keyword>
<dbReference type="GO" id="GO:0044874">
    <property type="term" value="P:lipoprotein localization to outer membrane"/>
    <property type="evidence" value="ECO:0007669"/>
    <property type="project" value="TreeGrafter"/>
</dbReference>
<sequence length="375" mass="40519">MSFVWFLASRHLRYRRTQSLISLLGVAVGIMVLTTALSLTNGFIKGLVEATLKAVPHIYLQSLNLEENPPPPPHPQVVGQAPVLLTKALLTRRAEVGRSAGADFATLIGLGDGGAAVYPELDLSQLKPGTIVLGSALARSLGAYPGDKLFLVSINQKRIELRVVGSFQTGNYLLDAGFAFTTLQDVRNLMEAPTALSGYQIRLRDPEQAPQVGQALAGWHYFPQTWQSSNRTLIEQLALQKRVIGIVVFLIVVVAALGMASVLVLTVIEKTPDIALLRVMGARASQVAGVFALEGLVLGTLGIGLGNLLGFGLSSYFAWRPVQIPGELYFLTRLPVEIKPSDFAWVSAMSLLVVLLASLLPLWRALRIKPGEVLR</sequence>
<dbReference type="InterPro" id="IPR051447">
    <property type="entry name" value="Lipoprotein-release_system"/>
</dbReference>
<comment type="caution">
    <text evidence="10">The sequence shown here is derived from an EMBL/GenBank/DDBJ whole genome shotgun (WGS) entry which is preliminary data.</text>
</comment>
<evidence type="ECO:0000256" key="5">
    <source>
        <dbReference type="ARBA" id="ARBA00022989"/>
    </source>
</evidence>
<dbReference type="InterPro" id="IPR025857">
    <property type="entry name" value="MacB_PCD"/>
</dbReference>
<dbReference type="EMBL" id="DSWI01000025">
    <property type="protein sequence ID" value="HFG21203.1"/>
    <property type="molecule type" value="Genomic_DNA"/>
</dbReference>
<evidence type="ECO:0000256" key="4">
    <source>
        <dbReference type="ARBA" id="ARBA00022692"/>
    </source>
</evidence>
<evidence type="ECO:0000259" key="8">
    <source>
        <dbReference type="Pfam" id="PF02687"/>
    </source>
</evidence>
<evidence type="ECO:0000256" key="7">
    <source>
        <dbReference type="SAM" id="Phobius"/>
    </source>
</evidence>
<name>A0A7C3HY18_MEIRU</name>
<comment type="subcellular location">
    <subcellularLocation>
        <location evidence="1">Cell membrane</location>
        <topology evidence="1">Multi-pass membrane protein</topology>
    </subcellularLocation>
</comment>
<dbReference type="PANTHER" id="PTHR30489:SF0">
    <property type="entry name" value="LIPOPROTEIN-RELEASING SYSTEM TRANSMEMBRANE PROTEIN LOLE"/>
    <property type="match status" value="1"/>
</dbReference>
<dbReference type="PANTHER" id="PTHR30489">
    <property type="entry name" value="LIPOPROTEIN-RELEASING SYSTEM TRANSMEMBRANE PROTEIN LOLE"/>
    <property type="match status" value="1"/>
</dbReference>
<dbReference type="GO" id="GO:0098797">
    <property type="term" value="C:plasma membrane protein complex"/>
    <property type="evidence" value="ECO:0007669"/>
    <property type="project" value="TreeGrafter"/>
</dbReference>
<proteinExistence type="inferred from homology"/>
<protein>
    <submittedName>
        <fullName evidence="10">ABC transporter permease</fullName>
    </submittedName>
</protein>
<feature type="transmembrane region" description="Helical" evidence="7">
    <location>
        <begin position="343"/>
        <end position="366"/>
    </location>
</feature>
<feature type="transmembrane region" description="Helical" evidence="7">
    <location>
        <begin position="20"/>
        <end position="39"/>
    </location>
</feature>
<dbReference type="Pfam" id="PF12704">
    <property type="entry name" value="MacB_PCD"/>
    <property type="match status" value="1"/>
</dbReference>
<evidence type="ECO:0000313" key="10">
    <source>
        <dbReference type="EMBL" id="HFG21203.1"/>
    </source>
</evidence>
<feature type="transmembrane region" description="Helical" evidence="7">
    <location>
        <begin position="243"/>
        <end position="268"/>
    </location>
</feature>
<dbReference type="Pfam" id="PF02687">
    <property type="entry name" value="FtsX"/>
    <property type="match status" value="1"/>
</dbReference>
<gene>
    <name evidence="10" type="ORF">ENS82_10930</name>
</gene>
<accession>A0A7C3HY18</accession>
<keyword evidence="4 7" id="KW-0812">Transmembrane</keyword>
<evidence type="ECO:0000256" key="2">
    <source>
        <dbReference type="ARBA" id="ARBA00005236"/>
    </source>
</evidence>
<dbReference type="AlphaFoldDB" id="A0A7C3HY18"/>
<feature type="domain" description="MacB-like periplasmic core" evidence="9">
    <location>
        <begin position="19"/>
        <end position="216"/>
    </location>
</feature>
<dbReference type="InterPro" id="IPR003838">
    <property type="entry name" value="ABC3_permease_C"/>
</dbReference>
<feature type="transmembrane region" description="Helical" evidence="7">
    <location>
        <begin position="289"/>
        <end position="319"/>
    </location>
</feature>
<feature type="domain" description="ABC3 transporter permease C-terminal" evidence="8">
    <location>
        <begin position="246"/>
        <end position="370"/>
    </location>
</feature>
<reference evidence="10" key="1">
    <citation type="journal article" date="2020" name="mSystems">
        <title>Genome- and Community-Level Interaction Insights into Carbon Utilization and Element Cycling Functions of Hydrothermarchaeota in Hydrothermal Sediment.</title>
        <authorList>
            <person name="Zhou Z."/>
            <person name="Liu Y."/>
            <person name="Xu W."/>
            <person name="Pan J."/>
            <person name="Luo Z.H."/>
            <person name="Li M."/>
        </authorList>
    </citation>
    <scope>NUCLEOTIDE SEQUENCE [LARGE SCALE GENOMIC DNA]</scope>
    <source>
        <strain evidence="10">SpSt-524</strain>
    </source>
</reference>
<evidence type="ECO:0000256" key="1">
    <source>
        <dbReference type="ARBA" id="ARBA00004651"/>
    </source>
</evidence>
<evidence type="ECO:0000259" key="9">
    <source>
        <dbReference type="Pfam" id="PF12704"/>
    </source>
</evidence>
<comment type="similarity">
    <text evidence="2">Belongs to the ABC-4 integral membrane protein family. LolC/E subfamily.</text>
</comment>
<evidence type="ECO:0000256" key="6">
    <source>
        <dbReference type="ARBA" id="ARBA00023136"/>
    </source>
</evidence>
<evidence type="ECO:0000256" key="3">
    <source>
        <dbReference type="ARBA" id="ARBA00022475"/>
    </source>
</evidence>
<organism evidence="10">
    <name type="scientific">Meiothermus ruber</name>
    <dbReference type="NCBI Taxonomy" id="277"/>
    <lineage>
        <taxon>Bacteria</taxon>
        <taxon>Thermotogati</taxon>
        <taxon>Deinococcota</taxon>
        <taxon>Deinococci</taxon>
        <taxon>Thermales</taxon>
        <taxon>Thermaceae</taxon>
        <taxon>Meiothermus</taxon>
    </lineage>
</organism>